<comment type="similarity">
    <text evidence="1 7">Belongs to the DeoC/FbaB aldolase family. DeoC type 1 subfamily.</text>
</comment>
<dbReference type="Proteomes" id="UP000215332">
    <property type="component" value="Chromosome 1"/>
</dbReference>
<dbReference type="RefSeq" id="WP_021105329.1">
    <property type="nucleotide sequence ID" value="NZ_LT906441.1"/>
</dbReference>
<sequence>MNRESQLIDHTLLSPTATADQVQELCDEAVEHDFWSVCISPCRVGLAADHLRDTDVRVCTVIGFPSGAHVSTVKAAETRQAVADGADEVDMVINIGAVKDGDWEQVKQDIAAVVDAAGEGVLVKVILETCLLDDEEIVQACQCARDAGAHFVKTSTGFSTGGASVHAVQLMRATVGESMGVKASGGIRSRETLETMVAAGASRIGASAGVALLGGAQ</sequence>
<dbReference type="GO" id="GO:0009264">
    <property type="term" value="P:deoxyribonucleotide catabolic process"/>
    <property type="evidence" value="ECO:0007669"/>
    <property type="project" value="UniProtKB-UniRule"/>
</dbReference>
<accession>A0A239W9M9</accession>
<feature type="active site" description="Proton donor/acceptor" evidence="7">
    <location>
        <position position="182"/>
    </location>
</feature>
<evidence type="ECO:0000256" key="5">
    <source>
        <dbReference type="ARBA" id="ARBA00048791"/>
    </source>
</evidence>
<evidence type="ECO:0000313" key="8">
    <source>
        <dbReference type="EMBL" id="SNV30766.1"/>
    </source>
</evidence>
<dbReference type="PANTHER" id="PTHR10889">
    <property type="entry name" value="DEOXYRIBOSE-PHOSPHATE ALDOLASE"/>
    <property type="match status" value="1"/>
</dbReference>
<proteinExistence type="inferred from homology"/>
<dbReference type="FunFam" id="3.20.20.70:FF:000044">
    <property type="entry name" value="Deoxyribose-phosphate aldolase"/>
    <property type="match status" value="1"/>
</dbReference>
<dbReference type="InterPro" id="IPR011343">
    <property type="entry name" value="DeoC"/>
</dbReference>
<evidence type="ECO:0000256" key="4">
    <source>
        <dbReference type="ARBA" id="ARBA00023270"/>
    </source>
</evidence>
<dbReference type="CDD" id="cd00959">
    <property type="entry name" value="DeoC"/>
    <property type="match status" value="1"/>
</dbReference>
<comment type="catalytic activity">
    <reaction evidence="5 7">
        <text>2-deoxy-D-ribose 5-phosphate = D-glyceraldehyde 3-phosphate + acetaldehyde</text>
        <dbReference type="Rhea" id="RHEA:12821"/>
        <dbReference type="ChEBI" id="CHEBI:15343"/>
        <dbReference type="ChEBI" id="CHEBI:59776"/>
        <dbReference type="ChEBI" id="CHEBI:62877"/>
        <dbReference type="EC" id="4.1.2.4"/>
    </reaction>
</comment>
<organism evidence="8 9">
    <name type="scientific">Cutibacterium granulosum</name>
    <dbReference type="NCBI Taxonomy" id="33011"/>
    <lineage>
        <taxon>Bacteria</taxon>
        <taxon>Bacillati</taxon>
        <taxon>Actinomycetota</taxon>
        <taxon>Actinomycetes</taxon>
        <taxon>Propionibacteriales</taxon>
        <taxon>Propionibacteriaceae</taxon>
        <taxon>Cutibacterium</taxon>
    </lineage>
</organism>
<dbReference type="GO" id="GO:0004139">
    <property type="term" value="F:deoxyribose-phosphate aldolase activity"/>
    <property type="evidence" value="ECO:0007669"/>
    <property type="project" value="UniProtKB-UniRule"/>
</dbReference>
<dbReference type="Pfam" id="PF01791">
    <property type="entry name" value="DeoC"/>
    <property type="match status" value="1"/>
</dbReference>
<evidence type="ECO:0000313" key="9">
    <source>
        <dbReference type="Proteomes" id="UP000215332"/>
    </source>
</evidence>
<dbReference type="HAMAP" id="MF_00114">
    <property type="entry name" value="DeoC_type1"/>
    <property type="match status" value="1"/>
</dbReference>
<dbReference type="InterPro" id="IPR028581">
    <property type="entry name" value="DeoC_typeI"/>
</dbReference>
<feature type="active site" description="Proton donor/acceptor" evidence="7">
    <location>
        <position position="90"/>
    </location>
</feature>
<evidence type="ECO:0000256" key="3">
    <source>
        <dbReference type="ARBA" id="ARBA00023239"/>
    </source>
</evidence>
<protein>
    <recommendedName>
        <fullName evidence="7">Deoxyribose-phosphate aldolase</fullName>
        <shortName evidence="7">DERA</shortName>
        <ecNumber evidence="7">4.1.2.4</ecNumber>
    </recommendedName>
    <alternativeName>
        <fullName evidence="7">2-deoxy-D-ribose 5-phosphate aldolase</fullName>
    </alternativeName>
    <alternativeName>
        <fullName evidence="7">Phosphodeoxyriboaldolase</fullName>
        <shortName evidence="7">Deoxyriboaldolase</shortName>
    </alternativeName>
</protein>
<dbReference type="eggNOG" id="COG0274">
    <property type="taxonomic scope" value="Bacteria"/>
</dbReference>
<dbReference type="SMART" id="SM01133">
    <property type="entry name" value="DeoC"/>
    <property type="match status" value="1"/>
</dbReference>
<dbReference type="Gene3D" id="3.20.20.70">
    <property type="entry name" value="Aldolase class I"/>
    <property type="match status" value="1"/>
</dbReference>
<dbReference type="NCBIfam" id="TIGR00126">
    <property type="entry name" value="deoC"/>
    <property type="match status" value="1"/>
</dbReference>
<gene>
    <name evidence="8" type="primary">deoC1</name>
    <name evidence="7" type="synonym">deoC</name>
    <name evidence="8" type="ORF">SAMEA4412665_00479</name>
</gene>
<dbReference type="GO" id="GO:0005737">
    <property type="term" value="C:cytoplasm"/>
    <property type="evidence" value="ECO:0007669"/>
    <property type="project" value="UniProtKB-SubCell"/>
</dbReference>
<dbReference type="InterPro" id="IPR002915">
    <property type="entry name" value="DeoC/FbaB/LacD_aldolase"/>
</dbReference>
<name>A0A239W9M9_9ACTN</name>
<keyword evidence="4 7" id="KW-0704">Schiff base</keyword>
<evidence type="ECO:0000256" key="7">
    <source>
        <dbReference type="HAMAP-Rule" id="MF_00114"/>
    </source>
</evidence>
<dbReference type="KEGG" id="cgrn:4412665_00479"/>
<dbReference type="UniPathway" id="UPA00002">
    <property type="reaction ID" value="UER00468"/>
</dbReference>
<dbReference type="PANTHER" id="PTHR10889:SF1">
    <property type="entry name" value="DEOXYRIBOSE-PHOSPHATE ALDOLASE"/>
    <property type="match status" value="1"/>
</dbReference>
<dbReference type="InterPro" id="IPR013785">
    <property type="entry name" value="Aldolase_TIM"/>
</dbReference>
<dbReference type="AlphaFoldDB" id="A0A239W9M9"/>
<comment type="pathway">
    <text evidence="7">Carbohydrate degradation; 2-deoxy-D-ribose 1-phosphate degradation; D-glyceraldehyde 3-phosphate and acetaldehyde from 2-deoxy-alpha-D-ribose 1-phosphate: step 2/2.</text>
</comment>
<dbReference type="EMBL" id="LT906441">
    <property type="protein sequence ID" value="SNV30766.1"/>
    <property type="molecule type" value="Genomic_DNA"/>
</dbReference>
<keyword evidence="2 7" id="KW-0963">Cytoplasm</keyword>
<dbReference type="GO" id="GO:0016052">
    <property type="term" value="P:carbohydrate catabolic process"/>
    <property type="evidence" value="ECO:0007669"/>
    <property type="project" value="TreeGrafter"/>
</dbReference>
<dbReference type="PIRSF" id="PIRSF001357">
    <property type="entry name" value="DeoC"/>
    <property type="match status" value="1"/>
</dbReference>
<evidence type="ECO:0000256" key="2">
    <source>
        <dbReference type="ARBA" id="ARBA00022490"/>
    </source>
</evidence>
<dbReference type="GO" id="GO:0006018">
    <property type="term" value="P:2-deoxyribose 1-phosphate catabolic process"/>
    <property type="evidence" value="ECO:0007669"/>
    <property type="project" value="UniProtKB-UniRule"/>
</dbReference>
<reference evidence="8 9" key="1">
    <citation type="submission" date="2017-06" db="EMBL/GenBank/DDBJ databases">
        <authorList>
            <consortium name="Pathogen Informatics"/>
        </authorList>
    </citation>
    <scope>NUCLEOTIDE SEQUENCE [LARGE SCALE GENOMIC DNA]</scope>
    <source>
        <strain evidence="8 9">NCTC11865</strain>
    </source>
</reference>
<dbReference type="SUPFAM" id="SSF51569">
    <property type="entry name" value="Aldolase"/>
    <property type="match status" value="1"/>
</dbReference>
<evidence type="ECO:0000256" key="1">
    <source>
        <dbReference type="ARBA" id="ARBA00010936"/>
    </source>
</evidence>
<comment type="function">
    <text evidence="6 7">Catalyzes a reversible aldol reaction between acetaldehyde and D-glyceraldehyde 3-phosphate to generate 2-deoxy-D-ribose 5-phosphate.</text>
</comment>
<feature type="active site" description="Schiff-base intermediate with acetaldehyde" evidence="7">
    <location>
        <position position="153"/>
    </location>
</feature>
<dbReference type="EC" id="4.1.2.4" evidence="7"/>
<evidence type="ECO:0000256" key="6">
    <source>
        <dbReference type="ARBA" id="ARBA00056337"/>
    </source>
</evidence>
<keyword evidence="3 7" id="KW-0456">Lyase</keyword>
<comment type="subcellular location">
    <subcellularLocation>
        <location evidence="7">Cytoplasm</location>
    </subcellularLocation>
</comment>